<sequence length="331" mass="38661">MIKRINEAKGLPSFYYALSHLWGLSDTNRYLWHEIGDYVDDEQGQPAAPVPMRPEKRNTLLSMLKDHPDSYWWIDVLCARTDTPLDIMGDIYACCLECVVMIDCEPDLIPQLNAIMTDSVDQSLSGTQQDYKKLRQLMNVVAKLMQCTWWTRVWTWQEMALPFGELRFMAETGTHRPISNTITLQKLMQVKDKTTSIRFEHGAIGESMTAFTMFDLALIEIRSARQSNKHRIMGRSEIGLKYLIMSLHHSRRQCMDPVDYVYGVLGMLRIKIPRMKDPKAVWQRFLTELDNCMEKRKERRLIDHVHQVDLLQANHISDVYSKLLFHLKDHA</sequence>
<evidence type="ECO:0000313" key="2">
    <source>
        <dbReference type="EMBL" id="CDS06557.1"/>
    </source>
</evidence>
<dbReference type="InterPro" id="IPR010730">
    <property type="entry name" value="HET"/>
</dbReference>
<dbReference type="Pfam" id="PF06985">
    <property type="entry name" value="HET"/>
    <property type="match status" value="1"/>
</dbReference>
<gene>
    <name evidence="2" type="ORF">LRAMOSA09085</name>
</gene>
<dbReference type="EMBL" id="LK023320">
    <property type="protein sequence ID" value="CDS06557.1"/>
    <property type="molecule type" value="Genomic_DNA"/>
</dbReference>
<dbReference type="InterPro" id="IPR052895">
    <property type="entry name" value="HetReg/Transcr_Mod"/>
</dbReference>
<evidence type="ECO:0000259" key="1">
    <source>
        <dbReference type="Pfam" id="PF06985"/>
    </source>
</evidence>
<dbReference type="OrthoDB" id="194358at2759"/>
<name>A0A077WIY4_9FUNG</name>
<dbReference type="AlphaFoldDB" id="A0A077WIY4"/>
<feature type="domain" description="Heterokaryon incompatibility" evidence="1">
    <location>
        <begin position="15"/>
        <end position="158"/>
    </location>
</feature>
<dbReference type="PANTHER" id="PTHR24148">
    <property type="entry name" value="ANKYRIN REPEAT DOMAIN-CONTAINING PROTEIN 39 HOMOLOG-RELATED"/>
    <property type="match status" value="1"/>
</dbReference>
<organism evidence="2">
    <name type="scientific">Lichtheimia ramosa</name>
    <dbReference type="NCBI Taxonomy" id="688394"/>
    <lineage>
        <taxon>Eukaryota</taxon>
        <taxon>Fungi</taxon>
        <taxon>Fungi incertae sedis</taxon>
        <taxon>Mucoromycota</taxon>
        <taxon>Mucoromycotina</taxon>
        <taxon>Mucoromycetes</taxon>
        <taxon>Mucorales</taxon>
        <taxon>Lichtheimiaceae</taxon>
        <taxon>Lichtheimia</taxon>
    </lineage>
</organism>
<accession>A0A077WIY4</accession>
<reference evidence="2" key="1">
    <citation type="journal article" date="2014" name="Genome Announc.">
        <title>De novo whole-genome sequence and genome annotation of Lichtheimia ramosa.</title>
        <authorList>
            <person name="Linde J."/>
            <person name="Schwartze V."/>
            <person name="Binder U."/>
            <person name="Lass-Florl C."/>
            <person name="Voigt K."/>
            <person name="Horn F."/>
        </authorList>
    </citation>
    <scope>NUCLEOTIDE SEQUENCE</scope>
    <source>
        <strain evidence="2">JMRC FSU:6197</strain>
    </source>
</reference>
<proteinExistence type="predicted"/>
<protein>
    <recommendedName>
        <fullName evidence="1">Heterokaryon incompatibility domain-containing protein</fullName>
    </recommendedName>
</protein>
<dbReference type="PANTHER" id="PTHR24148:SF64">
    <property type="entry name" value="HETEROKARYON INCOMPATIBILITY DOMAIN-CONTAINING PROTEIN"/>
    <property type="match status" value="1"/>
</dbReference>